<reference evidence="2 3" key="1">
    <citation type="journal article" date="2018" name="Nat. Genet.">
        <title>The Rosa genome provides new insights in the design of modern roses.</title>
        <authorList>
            <person name="Bendahmane M."/>
        </authorList>
    </citation>
    <scope>NUCLEOTIDE SEQUENCE [LARGE SCALE GENOMIC DNA]</scope>
    <source>
        <strain evidence="3">cv. Old Blush</strain>
    </source>
</reference>
<comment type="caution">
    <text evidence="2">The sequence shown here is derived from an EMBL/GenBank/DDBJ whole genome shotgun (WGS) entry which is preliminary data.</text>
</comment>
<dbReference type="EMBL" id="PDCK01000041">
    <property type="protein sequence ID" value="PRQ45081.1"/>
    <property type="molecule type" value="Genomic_DNA"/>
</dbReference>
<evidence type="ECO:0000256" key="1">
    <source>
        <dbReference type="SAM" id="MobiDB-lite"/>
    </source>
</evidence>
<dbReference type="AlphaFoldDB" id="A0A2P6RF75"/>
<organism evidence="2 3">
    <name type="scientific">Rosa chinensis</name>
    <name type="common">China rose</name>
    <dbReference type="NCBI Taxonomy" id="74649"/>
    <lineage>
        <taxon>Eukaryota</taxon>
        <taxon>Viridiplantae</taxon>
        <taxon>Streptophyta</taxon>
        <taxon>Embryophyta</taxon>
        <taxon>Tracheophyta</taxon>
        <taxon>Spermatophyta</taxon>
        <taxon>Magnoliopsida</taxon>
        <taxon>eudicotyledons</taxon>
        <taxon>Gunneridae</taxon>
        <taxon>Pentapetalae</taxon>
        <taxon>rosids</taxon>
        <taxon>fabids</taxon>
        <taxon>Rosales</taxon>
        <taxon>Rosaceae</taxon>
        <taxon>Rosoideae</taxon>
        <taxon>Rosoideae incertae sedis</taxon>
        <taxon>Rosa</taxon>
    </lineage>
</organism>
<feature type="region of interest" description="Disordered" evidence="1">
    <location>
        <begin position="42"/>
        <end position="68"/>
    </location>
</feature>
<accession>A0A2P6RF75</accession>
<keyword evidence="3" id="KW-1185">Reference proteome</keyword>
<proteinExistence type="predicted"/>
<dbReference type="Proteomes" id="UP000238479">
    <property type="component" value="Chromosome 3"/>
</dbReference>
<protein>
    <submittedName>
        <fullName evidence="2">Uncharacterized protein</fullName>
    </submittedName>
</protein>
<dbReference type="Gramene" id="PRQ45081">
    <property type="protein sequence ID" value="PRQ45081"/>
    <property type="gene ID" value="RchiOBHm_Chr3g0486291"/>
</dbReference>
<feature type="compositionally biased region" description="Basic and acidic residues" evidence="1">
    <location>
        <begin position="42"/>
        <end position="51"/>
    </location>
</feature>
<sequence>MGLKWISSFIGHKWLAGCMAQTQLRNGATEPPYCDCDRRHPVARGSSERHSSPIGCGRGMTGGLPEAR</sequence>
<name>A0A2P6RF75_ROSCH</name>
<evidence type="ECO:0000313" key="3">
    <source>
        <dbReference type="Proteomes" id="UP000238479"/>
    </source>
</evidence>
<gene>
    <name evidence="2" type="ORF">RchiOBHm_Chr3g0486291</name>
</gene>
<evidence type="ECO:0000313" key="2">
    <source>
        <dbReference type="EMBL" id="PRQ45081.1"/>
    </source>
</evidence>